<keyword evidence="3" id="KW-1185">Reference proteome</keyword>
<name>A0ABS8Y584_DATST</name>
<reference evidence="2 3" key="1">
    <citation type="journal article" date="2021" name="BMC Genomics">
        <title>Datura genome reveals duplications of psychoactive alkaloid biosynthetic genes and high mutation rate following tissue culture.</title>
        <authorList>
            <person name="Rajewski A."/>
            <person name="Carter-House D."/>
            <person name="Stajich J."/>
            <person name="Litt A."/>
        </authorList>
    </citation>
    <scope>NUCLEOTIDE SEQUENCE [LARGE SCALE GENOMIC DNA]</scope>
    <source>
        <strain evidence="2">AR-01</strain>
    </source>
</reference>
<gene>
    <name evidence="2" type="ORF">HAX54_012273</name>
</gene>
<feature type="non-terminal residue" evidence="2">
    <location>
        <position position="1"/>
    </location>
</feature>
<sequence>GSKTIDISLIRDDMNLVSRIIGQAAVMGPRVAESVARRGEHVDASTHIEPSGDEFLYKRAKRLTIAKRNVDMLMDQVKPWVQASMRNELNALRGEAAELSSRQPSIFPAPTISLFREETVEDEEIANFWSHEPATREKGKRKIDE</sequence>
<protein>
    <submittedName>
        <fullName evidence="2">Uncharacterized protein</fullName>
    </submittedName>
</protein>
<feature type="non-terminal residue" evidence="2">
    <location>
        <position position="145"/>
    </location>
</feature>
<proteinExistence type="predicted"/>
<comment type="caution">
    <text evidence="2">The sequence shown here is derived from an EMBL/GenBank/DDBJ whole genome shotgun (WGS) entry which is preliminary data.</text>
</comment>
<dbReference type="EMBL" id="JACEIK010017091">
    <property type="protein sequence ID" value="MCE5165788.1"/>
    <property type="molecule type" value="Genomic_DNA"/>
</dbReference>
<evidence type="ECO:0000256" key="1">
    <source>
        <dbReference type="SAM" id="MobiDB-lite"/>
    </source>
</evidence>
<accession>A0ABS8Y584</accession>
<feature type="compositionally biased region" description="Basic and acidic residues" evidence="1">
    <location>
        <begin position="133"/>
        <end position="145"/>
    </location>
</feature>
<feature type="region of interest" description="Disordered" evidence="1">
    <location>
        <begin position="126"/>
        <end position="145"/>
    </location>
</feature>
<evidence type="ECO:0000313" key="3">
    <source>
        <dbReference type="Proteomes" id="UP000823775"/>
    </source>
</evidence>
<organism evidence="2 3">
    <name type="scientific">Datura stramonium</name>
    <name type="common">Jimsonweed</name>
    <name type="synonym">Common thornapple</name>
    <dbReference type="NCBI Taxonomy" id="4076"/>
    <lineage>
        <taxon>Eukaryota</taxon>
        <taxon>Viridiplantae</taxon>
        <taxon>Streptophyta</taxon>
        <taxon>Embryophyta</taxon>
        <taxon>Tracheophyta</taxon>
        <taxon>Spermatophyta</taxon>
        <taxon>Magnoliopsida</taxon>
        <taxon>eudicotyledons</taxon>
        <taxon>Gunneridae</taxon>
        <taxon>Pentapetalae</taxon>
        <taxon>asterids</taxon>
        <taxon>lamiids</taxon>
        <taxon>Solanales</taxon>
        <taxon>Solanaceae</taxon>
        <taxon>Solanoideae</taxon>
        <taxon>Datureae</taxon>
        <taxon>Datura</taxon>
    </lineage>
</organism>
<evidence type="ECO:0000313" key="2">
    <source>
        <dbReference type="EMBL" id="MCE5165788.1"/>
    </source>
</evidence>
<dbReference type="Proteomes" id="UP000823775">
    <property type="component" value="Unassembled WGS sequence"/>
</dbReference>